<dbReference type="RefSeq" id="WP_246414084.1">
    <property type="nucleotide sequence ID" value="NZ_BAAAJR010000001.1"/>
</dbReference>
<evidence type="ECO:0000256" key="1">
    <source>
        <dbReference type="SAM" id="SignalP"/>
    </source>
</evidence>
<dbReference type="CDD" id="cd15482">
    <property type="entry name" value="Sialidase_non-viral"/>
    <property type="match status" value="1"/>
</dbReference>
<dbReference type="Gene3D" id="2.130.10.10">
    <property type="entry name" value="YVTN repeat-like/Quinoprotein amine dehydrogenase"/>
    <property type="match status" value="1"/>
</dbReference>
<evidence type="ECO:0000313" key="2">
    <source>
        <dbReference type="EMBL" id="MBB6392992.1"/>
    </source>
</evidence>
<dbReference type="EMBL" id="JACHML010000001">
    <property type="protein sequence ID" value="MBB6392992.1"/>
    <property type="molecule type" value="Genomic_DNA"/>
</dbReference>
<organism evidence="2 3">
    <name type="scientific">Microbacterium thalassium</name>
    <dbReference type="NCBI Taxonomy" id="362649"/>
    <lineage>
        <taxon>Bacteria</taxon>
        <taxon>Bacillati</taxon>
        <taxon>Actinomycetota</taxon>
        <taxon>Actinomycetes</taxon>
        <taxon>Micrococcales</taxon>
        <taxon>Microbacteriaceae</taxon>
        <taxon>Microbacterium</taxon>
    </lineage>
</organism>
<evidence type="ECO:0008006" key="4">
    <source>
        <dbReference type="Google" id="ProtNLM"/>
    </source>
</evidence>
<dbReference type="AlphaFoldDB" id="A0A7X0FTQ1"/>
<reference evidence="2 3" key="1">
    <citation type="submission" date="2020-08" db="EMBL/GenBank/DDBJ databases">
        <title>Sequencing the genomes of 1000 actinobacteria strains.</title>
        <authorList>
            <person name="Klenk H.-P."/>
        </authorList>
    </citation>
    <scope>NUCLEOTIDE SEQUENCE [LARGE SCALE GENOMIC DNA]</scope>
    <source>
        <strain evidence="2 3">DSM 12511</strain>
    </source>
</reference>
<dbReference type="SUPFAM" id="SSF110296">
    <property type="entry name" value="Oligoxyloglucan reducing end-specific cellobiohydrolase"/>
    <property type="match status" value="1"/>
</dbReference>
<comment type="caution">
    <text evidence="2">The sequence shown here is derived from an EMBL/GenBank/DDBJ whole genome shotgun (WGS) entry which is preliminary data.</text>
</comment>
<gene>
    <name evidence="2" type="ORF">HD594_003305</name>
</gene>
<evidence type="ECO:0000313" key="3">
    <source>
        <dbReference type="Proteomes" id="UP000537775"/>
    </source>
</evidence>
<proteinExistence type="predicted"/>
<dbReference type="Proteomes" id="UP000537775">
    <property type="component" value="Unassembled WGS sequence"/>
</dbReference>
<accession>A0A7X0FTQ1</accession>
<keyword evidence="3" id="KW-1185">Reference proteome</keyword>
<name>A0A7X0FTQ1_9MICO</name>
<protein>
    <recommendedName>
        <fullName evidence="4">Exo-alpha-sialidase</fullName>
    </recommendedName>
</protein>
<dbReference type="NCBIfam" id="NF045728">
    <property type="entry name" value="glycosyl_F510_1955"/>
    <property type="match status" value="1"/>
</dbReference>
<feature type="signal peptide" evidence="1">
    <location>
        <begin position="1"/>
        <end position="25"/>
    </location>
</feature>
<keyword evidence="1" id="KW-0732">Signal</keyword>
<dbReference type="InterPro" id="IPR015943">
    <property type="entry name" value="WD40/YVTN_repeat-like_dom_sf"/>
</dbReference>
<dbReference type="PROSITE" id="PS51257">
    <property type="entry name" value="PROKAR_LIPOPROTEIN"/>
    <property type="match status" value="1"/>
</dbReference>
<dbReference type="InterPro" id="IPR054817">
    <property type="entry name" value="Glycosyl_F510_1955-like"/>
</dbReference>
<sequence length="278" mass="27662">MHFRLPAAVAAAAAAAILTACTAQTAATDDDHASASSTHVHAIITDPATGGTILGTHEGLLPVGSDGAIGEPIGGYEFDAMGLAVVGDAFVASGHPGANTPSEWGSPHLGIIRSDDAGRSWEPMAYSGTKDFHALAAGPDGILYGLATDDPALLTSADGGATWGPAGADLSAYALAVDSTRTVYATTPDGVMFSVNEGTTFAPVPDSPALYLLSASPDRATLVGADTSGTIWVSADAAASWTEAGVAEGQAQAVALTSTGEIAVVDEAGLRFLPGGER</sequence>
<feature type="chain" id="PRO_5030664129" description="Exo-alpha-sialidase" evidence="1">
    <location>
        <begin position="26"/>
        <end position="278"/>
    </location>
</feature>